<feature type="domain" description="Aminoglycoside phosphotransferase" evidence="8">
    <location>
        <begin position="36"/>
        <end position="237"/>
    </location>
</feature>
<gene>
    <name evidence="9" type="ORF">ABID27_000803</name>
</gene>
<evidence type="ECO:0000256" key="1">
    <source>
        <dbReference type="ARBA" id="ARBA00006219"/>
    </source>
</evidence>
<dbReference type="InterPro" id="IPR002575">
    <property type="entry name" value="Aminoglycoside_PTrfase"/>
</dbReference>
<comment type="caution">
    <text evidence="9">The sequence shown here is derived from an EMBL/GenBank/DDBJ whole genome shotgun (WGS) entry which is preliminary data.</text>
</comment>
<keyword evidence="2 7" id="KW-0808">Transferase</keyword>
<dbReference type="EMBL" id="JBEPMK010000002">
    <property type="protein sequence ID" value="MET3644181.1"/>
    <property type="molecule type" value="Genomic_DNA"/>
</dbReference>
<evidence type="ECO:0000256" key="3">
    <source>
        <dbReference type="ARBA" id="ARBA00022741"/>
    </source>
</evidence>
<proteinExistence type="inferred from homology"/>
<dbReference type="PIRSF" id="PIRSF000706">
    <property type="entry name" value="Kanamycin_kin"/>
    <property type="match status" value="1"/>
</dbReference>
<dbReference type="PANTHER" id="PTHR21310">
    <property type="entry name" value="AMINOGLYCOSIDE PHOSPHOTRANSFERASE-RELATED-RELATED"/>
    <property type="match status" value="1"/>
</dbReference>
<evidence type="ECO:0000313" key="9">
    <source>
        <dbReference type="EMBL" id="MET3644181.1"/>
    </source>
</evidence>
<dbReference type="Gene3D" id="3.30.200.20">
    <property type="entry name" value="Phosphorylase Kinase, domain 1"/>
    <property type="match status" value="1"/>
</dbReference>
<dbReference type="InterPro" id="IPR011009">
    <property type="entry name" value="Kinase-like_dom_sf"/>
</dbReference>
<dbReference type="GO" id="GO:0008910">
    <property type="term" value="F:kanamycin kinase activity"/>
    <property type="evidence" value="ECO:0007669"/>
    <property type="project" value="UniProtKB-EC"/>
</dbReference>
<dbReference type="SUPFAM" id="SSF56112">
    <property type="entry name" value="Protein kinase-like (PK-like)"/>
    <property type="match status" value="1"/>
</dbReference>
<protein>
    <submittedName>
        <fullName evidence="9">Kanamycin kinase</fullName>
        <ecNumber evidence="9">2.7.1.95</ecNumber>
    </submittedName>
</protein>
<comment type="similarity">
    <text evidence="1 7">Belongs to the aminoglycoside phosphotransferase family.</text>
</comment>
<dbReference type="Gene3D" id="3.90.1200.10">
    <property type="match status" value="1"/>
</dbReference>
<dbReference type="PANTHER" id="PTHR21310:SF41">
    <property type="entry name" value="3'-PHOSPHOTRANSFERASE, PUTATIVE-RELATED"/>
    <property type="match status" value="1"/>
</dbReference>
<keyword evidence="10" id="KW-1185">Reference proteome</keyword>
<dbReference type="InterPro" id="IPR024165">
    <property type="entry name" value="Kan/Strep_kinase"/>
</dbReference>
<dbReference type="EC" id="2.7.1.95" evidence="9"/>
<evidence type="ECO:0000256" key="2">
    <source>
        <dbReference type="ARBA" id="ARBA00022679"/>
    </source>
</evidence>
<keyword evidence="3 7" id="KW-0547">Nucleotide-binding</keyword>
<name>A0ABV2JJU2_9STRE</name>
<dbReference type="Proteomes" id="UP001549055">
    <property type="component" value="Unassembled WGS sequence"/>
</dbReference>
<keyword evidence="5 7" id="KW-0067">ATP-binding</keyword>
<evidence type="ECO:0000256" key="6">
    <source>
        <dbReference type="ARBA" id="ARBA00023251"/>
    </source>
</evidence>
<evidence type="ECO:0000313" key="10">
    <source>
        <dbReference type="Proteomes" id="UP001549055"/>
    </source>
</evidence>
<evidence type="ECO:0000259" key="8">
    <source>
        <dbReference type="Pfam" id="PF01636"/>
    </source>
</evidence>
<sequence length="261" mass="29848">MKKQHIRLDDQVPAEFHPLLAQAKAVYDSSSSPQAKVYFIDGDGGYFLKRAPKGSLQREVDATDYFFKKNLAPEVLGYISEEEDWMLTAKVDGEDTSSPIYLANPKRLCQVLAESMRKLHSIDAADCPIVDNVDRYLENVYKGYRQGNFEKKYLSSQQEGLGRDEAFLRVQEIAPFLQKDELIHGDLCLPNIILNDWQFQSFIDCDSGGLGDRHIDLYWTLWSLQRNLGTDAYRDYFLDCYGREAINLALLEAIACFEVFG</sequence>
<evidence type="ECO:0000256" key="5">
    <source>
        <dbReference type="ARBA" id="ARBA00022840"/>
    </source>
</evidence>
<keyword evidence="6 7" id="KW-0046">Antibiotic resistance</keyword>
<organism evidence="9 10">
    <name type="scientific">Streptococcus gallinaceus</name>
    <dbReference type="NCBI Taxonomy" id="165758"/>
    <lineage>
        <taxon>Bacteria</taxon>
        <taxon>Bacillati</taxon>
        <taxon>Bacillota</taxon>
        <taxon>Bacilli</taxon>
        <taxon>Lactobacillales</taxon>
        <taxon>Streptococcaceae</taxon>
        <taxon>Streptococcus</taxon>
    </lineage>
</organism>
<accession>A0ABV2JJU2</accession>
<keyword evidence="4 7" id="KW-0418">Kinase</keyword>
<dbReference type="CDD" id="cd05150">
    <property type="entry name" value="APH"/>
    <property type="match status" value="1"/>
</dbReference>
<evidence type="ECO:0000256" key="4">
    <source>
        <dbReference type="ARBA" id="ARBA00022777"/>
    </source>
</evidence>
<dbReference type="InterPro" id="IPR051678">
    <property type="entry name" value="AGP_Transferase"/>
</dbReference>
<reference evidence="9 10" key="1">
    <citation type="submission" date="2024-06" db="EMBL/GenBank/DDBJ databases">
        <title>Genomic Encyclopedia of Type Strains, Phase IV (KMG-IV): sequencing the most valuable type-strain genomes for metagenomic binning, comparative biology and taxonomic classification.</title>
        <authorList>
            <person name="Goeker M."/>
        </authorList>
    </citation>
    <scope>NUCLEOTIDE SEQUENCE [LARGE SCALE GENOMIC DNA]</scope>
    <source>
        <strain evidence="9 10">DSM 15349</strain>
    </source>
</reference>
<dbReference type="RefSeq" id="WP_354280418.1">
    <property type="nucleotide sequence ID" value="NZ_JBEPMK010000002.1"/>
</dbReference>
<evidence type="ECO:0000256" key="7">
    <source>
        <dbReference type="PIRNR" id="PIRNR000706"/>
    </source>
</evidence>
<dbReference type="Pfam" id="PF01636">
    <property type="entry name" value="APH"/>
    <property type="match status" value="1"/>
</dbReference>